<comment type="cofactor">
    <cofactor evidence="1">
        <name>Mo-molybdopterin</name>
        <dbReference type="ChEBI" id="CHEBI:71302"/>
    </cofactor>
</comment>
<dbReference type="GO" id="GO:0030151">
    <property type="term" value="F:molybdenum ion binding"/>
    <property type="evidence" value="ECO:0007669"/>
    <property type="project" value="InterPro"/>
</dbReference>
<dbReference type="EMBL" id="CP017603">
    <property type="protein sequence ID" value="AOY77867.1"/>
    <property type="molecule type" value="Genomic_DNA"/>
</dbReference>
<dbReference type="Gene3D" id="3.90.420.10">
    <property type="entry name" value="Oxidoreductase, molybdopterin-binding domain"/>
    <property type="match status" value="1"/>
</dbReference>
<dbReference type="Pfam" id="PF00174">
    <property type="entry name" value="Oxidored_molyb"/>
    <property type="match status" value="1"/>
</dbReference>
<evidence type="ECO:0000256" key="2">
    <source>
        <dbReference type="ARBA" id="ARBA00022505"/>
    </source>
</evidence>
<dbReference type="InterPro" id="IPR008335">
    <property type="entry name" value="Mopterin_OxRdtase_euk"/>
</dbReference>
<dbReference type="InterPro" id="IPR005066">
    <property type="entry name" value="MoCF_OxRdtse_dimer"/>
</dbReference>
<dbReference type="GO" id="GO:0043546">
    <property type="term" value="F:molybdopterin cofactor binding"/>
    <property type="evidence" value="ECO:0007669"/>
    <property type="project" value="TreeGrafter"/>
</dbReference>
<feature type="domain" description="Oxidoreductase molybdopterin-binding" evidence="5">
    <location>
        <begin position="47"/>
        <end position="217"/>
    </location>
</feature>
<dbReference type="SUPFAM" id="SSF56524">
    <property type="entry name" value="Oxidoreductase molybdopterin-binding domain"/>
    <property type="match status" value="1"/>
</dbReference>
<evidence type="ECO:0000313" key="7">
    <source>
        <dbReference type="EMBL" id="AOY77867.1"/>
    </source>
</evidence>
<dbReference type="PANTHER" id="PTHR19372:SF7">
    <property type="entry name" value="SULFITE OXIDASE, MITOCHONDRIAL"/>
    <property type="match status" value="1"/>
</dbReference>
<dbReference type="GO" id="GO:0020037">
    <property type="term" value="F:heme binding"/>
    <property type="evidence" value="ECO:0007669"/>
    <property type="project" value="TreeGrafter"/>
</dbReference>
<dbReference type="InterPro" id="IPR000572">
    <property type="entry name" value="OxRdtase_Mopterin-bd_dom"/>
</dbReference>
<evidence type="ECO:0000256" key="3">
    <source>
        <dbReference type="ARBA" id="ARBA00022723"/>
    </source>
</evidence>
<evidence type="ECO:0000259" key="6">
    <source>
        <dbReference type="Pfam" id="PF03404"/>
    </source>
</evidence>
<evidence type="ECO:0000313" key="9">
    <source>
        <dbReference type="Proteomes" id="UP000177894"/>
    </source>
</evidence>
<dbReference type="InterPro" id="IPR036374">
    <property type="entry name" value="OxRdtase_Mopterin-bd_sf"/>
</dbReference>
<keyword evidence="3" id="KW-0479">Metal-binding</keyword>
<accession>A0AAC9WI63</accession>
<evidence type="ECO:0000256" key="1">
    <source>
        <dbReference type="ARBA" id="ARBA00001924"/>
    </source>
</evidence>
<keyword evidence="4" id="KW-0560">Oxidoreductase</keyword>
<dbReference type="InterPro" id="IPR014756">
    <property type="entry name" value="Ig_E-set"/>
</dbReference>
<sequence>MKSDISYLYKPYLHTRELMPENQETPIHFLNERTTPIEYIYKRNHFLYPALDSAAFFLPVVGEVERPMVFPYNYIKSLPSKTIKMVLECAGNKRAYFDPKTYGEQWKDGAISQVAWKGVSLKDLLYFTGIRSTAIEVAFEGYDYGTRKDIDRVFPYARSLPLEKALHPDTIIAYELNSQPIPYDHGYPLRLVVPQWYGMASVKWLKEIRVIDHKFTGPFQAIDYVYYPNKEDDFGKKPVTEIKVNSIIQQPMNYSVLDTGSHSINGIAWSGHGTIKEVELSFDQGLTWKNVELYQDKNQQHLWTFWKYAWTVEEKGEHTIMCRAKDSYGNIQPLEAEWNRKGYGYNAVYIIKVKIE</sequence>
<reference evidence="7 9" key="1">
    <citation type="submission" date="2016-10" db="EMBL/GenBank/DDBJ databases">
        <title>Complete Genome Sequence of Acetogen Clostridium formicoaceticum ATCC 27076.</title>
        <authorList>
            <person name="Bao T."/>
            <person name="Cheng C."/>
            <person name="Zhao J."/>
            <person name="Yang S.-T."/>
            <person name="Wang J."/>
            <person name="Wang M."/>
        </authorList>
    </citation>
    <scope>NUCLEOTIDE SEQUENCE [LARGE SCALE GENOMIC DNA]</scope>
    <source>
        <strain evidence="7 9">ATCC 27076</strain>
    </source>
</reference>
<proteinExistence type="predicted"/>
<dbReference type="SUPFAM" id="SSF81296">
    <property type="entry name" value="E set domains"/>
    <property type="match status" value="1"/>
</dbReference>
<evidence type="ECO:0000256" key="4">
    <source>
        <dbReference type="ARBA" id="ARBA00023002"/>
    </source>
</evidence>
<dbReference type="Pfam" id="PF03404">
    <property type="entry name" value="Mo-co_dimer"/>
    <property type="match status" value="1"/>
</dbReference>
<dbReference type="GO" id="GO:0006790">
    <property type="term" value="P:sulfur compound metabolic process"/>
    <property type="evidence" value="ECO:0007669"/>
    <property type="project" value="TreeGrafter"/>
</dbReference>
<gene>
    <name evidence="7" type="ORF">BJL90_19580</name>
    <name evidence="8" type="ORF">CLFO_28880</name>
</gene>
<dbReference type="GO" id="GO:0008482">
    <property type="term" value="F:sulfite oxidase activity"/>
    <property type="evidence" value="ECO:0007669"/>
    <property type="project" value="TreeGrafter"/>
</dbReference>
<protein>
    <submittedName>
        <fullName evidence="7">Sulfite oxidase</fullName>
    </submittedName>
    <submittedName>
        <fullName evidence="8">TMAO/DMSO reductase</fullName>
    </submittedName>
</protein>
<evidence type="ECO:0000313" key="10">
    <source>
        <dbReference type="Proteomes" id="UP000192478"/>
    </source>
</evidence>
<dbReference type="PRINTS" id="PR00407">
    <property type="entry name" value="EUMOPTERIN"/>
</dbReference>
<dbReference type="CDD" id="cd02110">
    <property type="entry name" value="SO_family_Moco_dimer"/>
    <property type="match status" value="1"/>
</dbReference>
<dbReference type="KEGG" id="cfm:BJL90_19580"/>
<reference evidence="8 10" key="2">
    <citation type="submission" date="2017-03" db="EMBL/GenBank/DDBJ databases">
        <title>Complete sequence of Clostridium formicaceticum DSM 92.</title>
        <authorList>
            <person name="Poehlein A."/>
            <person name="Karl M."/>
            <person name="Bengelsdorf F.R."/>
            <person name="Duerre P."/>
            <person name="Daniel R."/>
        </authorList>
    </citation>
    <scope>NUCLEOTIDE SEQUENCE [LARGE SCALE GENOMIC DNA]</scope>
    <source>
        <strain evidence="8 10">DSM 92</strain>
    </source>
</reference>
<evidence type="ECO:0000259" key="5">
    <source>
        <dbReference type="Pfam" id="PF00174"/>
    </source>
</evidence>
<name>A0AAC9WI63_9CLOT</name>
<dbReference type="AlphaFoldDB" id="A0AAC9WI63"/>
<keyword evidence="2" id="KW-0500">Molybdenum</keyword>
<dbReference type="Gene3D" id="2.60.40.650">
    <property type="match status" value="1"/>
</dbReference>
<organism evidence="8 10">
    <name type="scientific">Clostridium formicaceticum</name>
    <dbReference type="NCBI Taxonomy" id="1497"/>
    <lineage>
        <taxon>Bacteria</taxon>
        <taxon>Bacillati</taxon>
        <taxon>Bacillota</taxon>
        <taxon>Clostridia</taxon>
        <taxon>Eubacteriales</taxon>
        <taxon>Clostridiaceae</taxon>
        <taxon>Clostridium</taxon>
    </lineage>
</organism>
<dbReference type="Proteomes" id="UP000177894">
    <property type="component" value="Chromosome"/>
</dbReference>
<evidence type="ECO:0000313" key="8">
    <source>
        <dbReference type="EMBL" id="ARE88485.1"/>
    </source>
</evidence>
<feature type="domain" description="Moybdenum cofactor oxidoreductase dimerisation" evidence="6">
    <location>
        <begin position="238"/>
        <end position="355"/>
    </location>
</feature>
<dbReference type="EMBL" id="CP020559">
    <property type="protein sequence ID" value="ARE88485.1"/>
    <property type="molecule type" value="Genomic_DNA"/>
</dbReference>
<dbReference type="Proteomes" id="UP000192478">
    <property type="component" value="Chromosome"/>
</dbReference>
<dbReference type="RefSeq" id="WP_070972173.1">
    <property type="nucleotide sequence ID" value="NZ_CP017603.1"/>
</dbReference>
<keyword evidence="9" id="KW-1185">Reference proteome</keyword>
<dbReference type="PANTHER" id="PTHR19372">
    <property type="entry name" value="SULFITE REDUCTASE"/>
    <property type="match status" value="1"/>
</dbReference>